<dbReference type="Gene3D" id="3.30.450.20">
    <property type="entry name" value="PAS domain"/>
    <property type="match status" value="1"/>
</dbReference>
<dbReference type="InterPro" id="IPR001633">
    <property type="entry name" value="EAL_dom"/>
</dbReference>
<evidence type="ECO:0000313" key="2">
    <source>
        <dbReference type="EMBL" id="MFC4307113.1"/>
    </source>
</evidence>
<dbReference type="SUPFAM" id="SSF141868">
    <property type="entry name" value="EAL domain-like"/>
    <property type="match status" value="1"/>
</dbReference>
<dbReference type="Pfam" id="PF00563">
    <property type="entry name" value="EAL"/>
    <property type="match status" value="1"/>
</dbReference>
<sequence>MRNLSDIDGVSPHYPQGQLLAYYQPIIAMESRRIVGYEALGREQVNGTVRSLGPFFADSGVSVEEHVRIDRLLREQAIAKLNGLPKPPILFLNLKPSWIYQHYKSTGELHTLQLLSKYRVDPRHVCIEITEDEFGDSMSELTQIVDLYRAAGCLLAIDDIGTGFSNFDRIARIRPNLLKVDIHLMKKSASHSGYLGVLRSFSNLAEQIGASLLIEGVETTQDLKRAIQAGARYVQGYLFSPAEPDFRESHSFTPLIEAELDANRVYVKEKKQLWQEIGNCLVRKVHESGIREFLQAYTAQMTAATALNEPNLTEWADEAIRLLLPTLEASCKRVYLCRTTGIQVSANHYRIDVDRWETNLEYRNADWSWRPYFIPHLTHDSLAVVEAKVSAKYADLDTHAWIRTVSIPLDGELVLLLDLADVTE</sequence>
<proteinExistence type="predicted"/>
<dbReference type="RefSeq" id="WP_204604544.1">
    <property type="nucleotide sequence ID" value="NZ_JBHSED010000071.1"/>
</dbReference>
<protein>
    <submittedName>
        <fullName evidence="2">EAL domain-containing protein</fullName>
    </submittedName>
</protein>
<dbReference type="SUPFAM" id="SSF103190">
    <property type="entry name" value="Sensory domain-like"/>
    <property type="match status" value="1"/>
</dbReference>
<evidence type="ECO:0000259" key="1">
    <source>
        <dbReference type="PROSITE" id="PS50883"/>
    </source>
</evidence>
<organism evidence="2 3">
    <name type="scientific">Cohnella boryungensis</name>
    <dbReference type="NCBI Taxonomy" id="768479"/>
    <lineage>
        <taxon>Bacteria</taxon>
        <taxon>Bacillati</taxon>
        <taxon>Bacillota</taxon>
        <taxon>Bacilli</taxon>
        <taxon>Bacillales</taxon>
        <taxon>Paenibacillaceae</taxon>
        <taxon>Cohnella</taxon>
    </lineage>
</organism>
<dbReference type="PANTHER" id="PTHR33121:SF82">
    <property type="entry name" value="SIGNAL TRANSDUCTION PROTEIN CONTAINING A EAL DOMAIN"/>
    <property type="match status" value="1"/>
</dbReference>
<gene>
    <name evidence="2" type="ORF">ACFO1S_27180</name>
</gene>
<dbReference type="Pfam" id="PF10388">
    <property type="entry name" value="YkuI_C"/>
    <property type="match status" value="1"/>
</dbReference>
<dbReference type="InterPro" id="IPR050706">
    <property type="entry name" value="Cyclic-di-GMP_PDE-like"/>
</dbReference>
<dbReference type="SMART" id="SM00052">
    <property type="entry name" value="EAL"/>
    <property type="match status" value="1"/>
</dbReference>
<reference evidence="3" key="1">
    <citation type="journal article" date="2019" name="Int. J. Syst. Evol. Microbiol.">
        <title>The Global Catalogue of Microorganisms (GCM) 10K type strain sequencing project: providing services to taxonomists for standard genome sequencing and annotation.</title>
        <authorList>
            <consortium name="The Broad Institute Genomics Platform"/>
            <consortium name="The Broad Institute Genome Sequencing Center for Infectious Disease"/>
            <person name="Wu L."/>
            <person name="Ma J."/>
        </authorList>
    </citation>
    <scope>NUCLEOTIDE SEQUENCE [LARGE SCALE GENOMIC DNA]</scope>
    <source>
        <strain evidence="3">CGMCC 4.1641</strain>
    </source>
</reference>
<comment type="caution">
    <text evidence="2">The sequence shown here is derived from an EMBL/GenBank/DDBJ whole genome shotgun (WGS) entry which is preliminary data.</text>
</comment>
<dbReference type="Proteomes" id="UP001595755">
    <property type="component" value="Unassembled WGS sequence"/>
</dbReference>
<evidence type="ECO:0000313" key="3">
    <source>
        <dbReference type="Proteomes" id="UP001595755"/>
    </source>
</evidence>
<dbReference type="InterPro" id="IPR029151">
    <property type="entry name" value="Sensor-like_sf"/>
</dbReference>
<dbReference type="InterPro" id="IPR018842">
    <property type="entry name" value="YkuI_C"/>
</dbReference>
<dbReference type="Gene3D" id="3.20.20.450">
    <property type="entry name" value="EAL domain"/>
    <property type="match status" value="1"/>
</dbReference>
<keyword evidence="3" id="KW-1185">Reference proteome</keyword>
<name>A0ABV8SJP2_9BACL</name>
<dbReference type="PROSITE" id="PS50883">
    <property type="entry name" value="EAL"/>
    <property type="match status" value="1"/>
</dbReference>
<dbReference type="PANTHER" id="PTHR33121">
    <property type="entry name" value="CYCLIC DI-GMP PHOSPHODIESTERASE PDEF"/>
    <property type="match status" value="1"/>
</dbReference>
<feature type="domain" description="EAL" evidence="1">
    <location>
        <begin position="1"/>
        <end position="256"/>
    </location>
</feature>
<dbReference type="EMBL" id="JBHSED010000071">
    <property type="protein sequence ID" value="MFC4307113.1"/>
    <property type="molecule type" value="Genomic_DNA"/>
</dbReference>
<accession>A0ABV8SJP2</accession>
<dbReference type="CDD" id="cd01948">
    <property type="entry name" value="EAL"/>
    <property type="match status" value="1"/>
</dbReference>
<dbReference type="InterPro" id="IPR035919">
    <property type="entry name" value="EAL_sf"/>
</dbReference>